<keyword evidence="1" id="KW-0472">Membrane</keyword>
<gene>
    <name evidence="2" type="ORF">MC7420_965</name>
</gene>
<keyword evidence="3" id="KW-1185">Reference proteome</keyword>
<evidence type="ECO:0000256" key="1">
    <source>
        <dbReference type="SAM" id="Phobius"/>
    </source>
</evidence>
<feature type="transmembrane region" description="Helical" evidence="1">
    <location>
        <begin position="76"/>
        <end position="93"/>
    </location>
</feature>
<dbReference type="AlphaFoldDB" id="B4W0C9"/>
<feature type="transmembrane region" description="Helical" evidence="1">
    <location>
        <begin position="99"/>
        <end position="118"/>
    </location>
</feature>
<organism evidence="2 3">
    <name type="scientific">Coleofasciculus chthonoplastes PCC 7420</name>
    <dbReference type="NCBI Taxonomy" id="118168"/>
    <lineage>
        <taxon>Bacteria</taxon>
        <taxon>Bacillati</taxon>
        <taxon>Cyanobacteriota</taxon>
        <taxon>Cyanophyceae</taxon>
        <taxon>Coleofasciculales</taxon>
        <taxon>Coleofasciculaceae</taxon>
        <taxon>Coleofasciculus</taxon>
    </lineage>
</organism>
<sequence length="164" mass="18227">MHPDNWESPLSGSLFYWLLVVRNPTAIGSGDTELPTPDSTRSWERSLSRGSCTSFEFKILGRTIQKAINMQTLGKAALWVLSVLFILIGLLFFTTNVSAALMALLIGVVLLPPMVGFIDHPAFKIVRWGIAGMAFGLFVTFMRSLSPNTPVIYKRWNYCPSSIL</sequence>
<dbReference type="Proteomes" id="UP000003835">
    <property type="component" value="Unassembled WGS sequence"/>
</dbReference>
<protein>
    <submittedName>
        <fullName evidence="2">Uncharacterized protein</fullName>
    </submittedName>
</protein>
<accession>B4W0C9</accession>
<evidence type="ECO:0000313" key="3">
    <source>
        <dbReference type="Proteomes" id="UP000003835"/>
    </source>
</evidence>
<dbReference type="HOGENOM" id="CLU_1616192_0_0_3"/>
<dbReference type="STRING" id="118168.MC7420_965"/>
<name>B4W0C9_9CYAN</name>
<proteinExistence type="predicted"/>
<dbReference type="EMBL" id="DS989865">
    <property type="protein sequence ID" value="EDX72296.1"/>
    <property type="molecule type" value="Genomic_DNA"/>
</dbReference>
<feature type="transmembrane region" description="Helical" evidence="1">
    <location>
        <begin position="125"/>
        <end position="145"/>
    </location>
</feature>
<reference evidence="2 3" key="1">
    <citation type="submission" date="2008-07" db="EMBL/GenBank/DDBJ databases">
        <authorList>
            <person name="Tandeau de Marsac N."/>
            <person name="Ferriera S."/>
            <person name="Johnson J."/>
            <person name="Kravitz S."/>
            <person name="Beeson K."/>
            <person name="Sutton G."/>
            <person name="Rogers Y.-H."/>
            <person name="Friedman R."/>
            <person name="Frazier M."/>
            <person name="Venter J.C."/>
        </authorList>
    </citation>
    <scope>NUCLEOTIDE SEQUENCE [LARGE SCALE GENOMIC DNA]</scope>
    <source>
        <strain evidence="2 3">PCC 7420</strain>
    </source>
</reference>
<evidence type="ECO:0000313" key="2">
    <source>
        <dbReference type="EMBL" id="EDX72296.1"/>
    </source>
</evidence>
<keyword evidence="1" id="KW-1133">Transmembrane helix</keyword>
<keyword evidence="1" id="KW-0812">Transmembrane</keyword>